<keyword evidence="5" id="KW-1185">Reference proteome</keyword>
<organism evidence="4 5">
    <name type="scientific">Streptomyces sulfonofaciens</name>
    <dbReference type="NCBI Taxonomy" id="68272"/>
    <lineage>
        <taxon>Bacteria</taxon>
        <taxon>Bacillati</taxon>
        <taxon>Actinomycetota</taxon>
        <taxon>Actinomycetes</taxon>
        <taxon>Kitasatosporales</taxon>
        <taxon>Streptomycetaceae</taxon>
        <taxon>Streptomyces</taxon>
    </lineage>
</organism>
<dbReference type="Proteomes" id="UP000603708">
    <property type="component" value="Unassembled WGS sequence"/>
</dbReference>
<feature type="region of interest" description="Disordered" evidence="1">
    <location>
        <begin position="215"/>
        <end position="244"/>
    </location>
</feature>
<feature type="region of interest" description="Disordered" evidence="1">
    <location>
        <begin position="1"/>
        <end position="95"/>
    </location>
</feature>
<gene>
    <name evidence="4" type="ORF">GCM10018793_21250</name>
</gene>
<comment type="caution">
    <text evidence="4">The sequence shown here is derived from an EMBL/GenBank/DDBJ whole genome shotgun (WGS) entry which is preliminary data.</text>
</comment>
<reference evidence="4" key="1">
    <citation type="journal article" date="2014" name="Int. J. Syst. Evol. Microbiol.">
        <title>Complete genome sequence of Corynebacterium casei LMG S-19264T (=DSM 44701T), isolated from a smear-ripened cheese.</title>
        <authorList>
            <consortium name="US DOE Joint Genome Institute (JGI-PGF)"/>
            <person name="Walter F."/>
            <person name="Albersmeier A."/>
            <person name="Kalinowski J."/>
            <person name="Ruckert C."/>
        </authorList>
    </citation>
    <scope>NUCLEOTIDE SEQUENCE</scope>
    <source>
        <strain evidence="4">JCM 5069</strain>
    </source>
</reference>
<dbReference type="Pfam" id="PF14258">
    <property type="entry name" value="DUF4350"/>
    <property type="match status" value="1"/>
</dbReference>
<feature type="transmembrane region" description="Helical" evidence="2">
    <location>
        <begin position="106"/>
        <end position="124"/>
    </location>
</feature>
<accession>A0A919G100</accession>
<keyword evidence="2" id="KW-1133">Transmembrane helix</keyword>
<feature type="compositionally biased region" description="Low complexity" evidence="1">
    <location>
        <begin position="16"/>
        <end position="27"/>
    </location>
</feature>
<protein>
    <recommendedName>
        <fullName evidence="3">DUF4350 domain-containing protein</fullName>
    </recommendedName>
</protein>
<dbReference type="InterPro" id="IPR025646">
    <property type="entry name" value="DUF4350"/>
</dbReference>
<feature type="domain" description="DUF4350" evidence="3">
    <location>
        <begin position="136"/>
        <end position="312"/>
    </location>
</feature>
<evidence type="ECO:0000256" key="1">
    <source>
        <dbReference type="SAM" id="MobiDB-lite"/>
    </source>
</evidence>
<dbReference type="AlphaFoldDB" id="A0A919G100"/>
<keyword evidence="2" id="KW-0472">Membrane</keyword>
<evidence type="ECO:0000313" key="5">
    <source>
        <dbReference type="Proteomes" id="UP000603708"/>
    </source>
</evidence>
<feature type="compositionally biased region" description="Pro residues" evidence="1">
    <location>
        <begin position="28"/>
        <end position="56"/>
    </location>
</feature>
<evidence type="ECO:0000256" key="2">
    <source>
        <dbReference type="SAM" id="Phobius"/>
    </source>
</evidence>
<evidence type="ECO:0000313" key="4">
    <source>
        <dbReference type="EMBL" id="GHH76192.1"/>
    </source>
</evidence>
<name>A0A919G100_9ACTN</name>
<sequence length="491" mass="50351">MTGSPSGRFGPDRPTEPATAPASAPAGAPAPPTPAGPTKTPPPAPAGTAPPAPDPVRAPQHRHRQPEHPHDPVDPASPHETGDTAAAAEATSTAPTARHLWSRARGLVLAAVVLLVAAVTIAVVRSGAEHGRLDPGSTDPLGSRAVADLLAERGVSARTVTTLAEARSAAGPDTTLLVADPERLTGHQRSALRAATADSGGRTVLVAPGPAATDALAPGTTADPAPSIDSTLAPGCDFPPARRAGTADTGGMRYFVSSPTVDSCYFSDGLPTLVRIPMPQTAGDTIVLGAPDILYNDRLDAQGNASLALQLLGSRPHLVWYLPSSSDTAATATGARSFYDLIPSGWLWGMLQAAVAVALAALWRARRLGPLVPERLPVAIRASETAEGRARLYRKADARDRAADVLRTATRNRLAPLIGVPPGQAHSPEVLLIALSARLGTRETALAGPPGTPGGAQHLHALLFGPPPRDDAALIALADHLDALEGEVRHS</sequence>
<dbReference type="EMBL" id="BNCD01000005">
    <property type="protein sequence ID" value="GHH76192.1"/>
    <property type="molecule type" value="Genomic_DNA"/>
</dbReference>
<reference evidence="4" key="2">
    <citation type="submission" date="2020-09" db="EMBL/GenBank/DDBJ databases">
        <authorList>
            <person name="Sun Q."/>
            <person name="Ohkuma M."/>
        </authorList>
    </citation>
    <scope>NUCLEOTIDE SEQUENCE</scope>
    <source>
        <strain evidence="4">JCM 5069</strain>
    </source>
</reference>
<evidence type="ECO:0000259" key="3">
    <source>
        <dbReference type="Pfam" id="PF14258"/>
    </source>
</evidence>
<keyword evidence="2" id="KW-0812">Transmembrane</keyword>
<proteinExistence type="predicted"/>
<feature type="compositionally biased region" description="Low complexity" evidence="1">
    <location>
        <begin position="84"/>
        <end position="95"/>
    </location>
</feature>